<dbReference type="GO" id="GO:0031511">
    <property type="term" value="C:Mis6-Sim4 complex"/>
    <property type="evidence" value="ECO:0007669"/>
    <property type="project" value="TreeGrafter"/>
</dbReference>
<keyword evidence="6" id="KW-0539">Nucleus</keyword>
<dbReference type="CDD" id="cd23836">
    <property type="entry name" value="DRWD-C_CENP-O"/>
    <property type="match status" value="1"/>
</dbReference>
<evidence type="ECO:0000256" key="8">
    <source>
        <dbReference type="SAM" id="MobiDB-lite"/>
    </source>
</evidence>
<evidence type="ECO:0000256" key="2">
    <source>
        <dbReference type="ARBA" id="ARBA00004584"/>
    </source>
</evidence>
<protein>
    <recommendedName>
        <fullName evidence="4">Centromere protein O</fullName>
    </recommendedName>
</protein>
<evidence type="ECO:0000256" key="7">
    <source>
        <dbReference type="ARBA" id="ARBA00023328"/>
    </source>
</evidence>
<evidence type="ECO:0000256" key="3">
    <source>
        <dbReference type="ARBA" id="ARBA00007321"/>
    </source>
</evidence>
<reference evidence="9" key="1">
    <citation type="submission" date="2020-03" db="EMBL/GenBank/DDBJ databases">
        <title>Studies in the Genomics of Life Span.</title>
        <authorList>
            <person name="Glass D."/>
        </authorList>
    </citation>
    <scope>NUCLEOTIDE SEQUENCE</scope>
    <source>
        <strain evidence="9">LTLLF</strain>
        <tissue evidence="9">Muscle</tissue>
    </source>
</reference>
<evidence type="ECO:0000256" key="1">
    <source>
        <dbReference type="ARBA" id="ARBA00004123"/>
    </source>
</evidence>
<keyword evidence="5" id="KW-0158">Chromosome</keyword>
<feature type="region of interest" description="Disordered" evidence="8">
    <location>
        <begin position="196"/>
        <end position="215"/>
    </location>
</feature>
<dbReference type="EMBL" id="JAATJU010022584">
    <property type="protein sequence ID" value="KAH0510226.1"/>
    <property type="molecule type" value="Genomic_DNA"/>
</dbReference>
<comment type="caution">
    <text evidence="9">The sequence shown here is derived from an EMBL/GenBank/DDBJ whole genome shotgun (WGS) entry which is preliminary data.</text>
</comment>
<dbReference type="Pfam" id="PF09496">
    <property type="entry name" value="CENP-O"/>
    <property type="match status" value="1"/>
</dbReference>
<dbReference type="PANTHER" id="PTHR14582:SF1">
    <property type="entry name" value="CENTROMERE PROTEIN O"/>
    <property type="match status" value="1"/>
</dbReference>
<feature type="compositionally biased region" description="Polar residues" evidence="8">
    <location>
        <begin position="206"/>
        <end position="215"/>
    </location>
</feature>
<dbReference type="AlphaFoldDB" id="A0A8J6GG58"/>
<feature type="compositionally biased region" description="Low complexity" evidence="8">
    <location>
        <begin position="125"/>
        <end position="142"/>
    </location>
</feature>
<evidence type="ECO:0000313" key="9">
    <source>
        <dbReference type="EMBL" id="KAH0510226.1"/>
    </source>
</evidence>
<comment type="similarity">
    <text evidence="3">Belongs to the CENP-O/MCM21 family.</text>
</comment>
<keyword evidence="7" id="KW-0137">Centromere</keyword>
<dbReference type="CDD" id="cd23835">
    <property type="entry name" value="DRWD-N_CENP-O"/>
    <property type="match status" value="1"/>
</dbReference>
<evidence type="ECO:0000256" key="6">
    <source>
        <dbReference type="ARBA" id="ARBA00023242"/>
    </source>
</evidence>
<sequence>MPCPEKESLRSSSSCRTHPKLLKIPPTVSQHRLPEVKVWARVELLPASARQSLSSLPAHAYDSPREPPCACAPAPGDKLPYADVLGEGARLRWRRDKPALPVRPWARRKEPEIDPFVTLSTVRGSAAPPRSLPSSSPSEWPDPLRGVLAHLERLEAQMNRSRKKFEDPTVHTKESSLRTRIQELRKQRDELRAEVKQRRQARVKASSASEDPNSTVEISEQEALERQWGNMKAILQAYRFTGLSGKLTSRGVCMCISTAFEGKLLDSYFVDLIIEKPLRIHHHSIPVFIPLEKIARAYLQTDIQHFLFSLCEYLNAYSGRKYQTDQLETDFSAFLTGPLQRNALCNLLSFTYKVDQGRQTFSFSARLLYEDLTATLPTDVTVTCPGTEAPPPHWEEHRASHDMLFRTKPLHQVFASFSKEVEELDLSLVSWERLPGTHLK</sequence>
<dbReference type="GO" id="GO:0005634">
    <property type="term" value="C:nucleus"/>
    <property type="evidence" value="ECO:0007669"/>
    <property type="project" value="UniProtKB-SubCell"/>
</dbReference>
<evidence type="ECO:0000256" key="5">
    <source>
        <dbReference type="ARBA" id="ARBA00022454"/>
    </source>
</evidence>
<feature type="region of interest" description="Disordered" evidence="8">
    <location>
        <begin position="122"/>
        <end position="142"/>
    </location>
</feature>
<proteinExistence type="inferred from homology"/>
<organism evidence="9 10">
    <name type="scientific">Microtus ochrogaster</name>
    <name type="common">Prairie vole</name>
    <dbReference type="NCBI Taxonomy" id="79684"/>
    <lineage>
        <taxon>Eukaryota</taxon>
        <taxon>Metazoa</taxon>
        <taxon>Chordata</taxon>
        <taxon>Craniata</taxon>
        <taxon>Vertebrata</taxon>
        <taxon>Euteleostomi</taxon>
        <taxon>Mammalia</taxon>
        <taxon>Eutheria</taxon>
        <taxon>Euarchontoglires</taxon>
        <taxon>Glires</taxon>
        <taxon>Rodentia</taxon>
        <taxon>Myomorpha</taxon>
        <taxon>Muroidea</taxon>
        <taxon>Cricetidae</taxon>
        <taxon>Arvicolinae</taxon>
        <taxon>Microtus</taxon>
    </lineage>
</organism>
<dbReference type="InterPro" id="IPR018464">
    <property type="entry name" value="CENP-O"/>
</dbReference>
<gene>
    <name evidence="9" type="ORF">LTLLF_156375</name>
</gene>
<comment type="subcellular location">
    <subcellularLocation>
        <location evidence="2">Chromosome</location>
        <location evidence="2">Centromere</location>
    </subcellularLocation>
    <subcellularLocation>
        <location evidence="1">Nucleus</location>
    </subcellularLocation>
</comment>
<dbReference type="Proteomes" id="UP000710432">
    <property type="component" value="Unassembled WGS sequence"/>
</dbReference>
<feature type="region of interest" description="Disordered" evidence="8">
    <location>
        <begin position="1"/>
        <end position="20"/>
    </location>
</feature>
<name>A0A8J6GG58_MICOH</name>
<dbReference type="PANTHER" id="PTHR14582">
    <property type="entry name" value="INNER KINETOCHORE SUBUNIT MAL2"/>
    <property type="match status" value="1"/>
</dbReference>
<evidence type="ECO:0000256" key="4">
    <source>
        <dbReference type="ARBA" id="ARBA00016395"/>
    </source>
</evidence>
<evidence type="ECO:0000313" key="10">
    <source>
        <dbReference type="Proteomes" id="UP000710432"/>
    </source>
</evidence>
<accession>A0A8J6GG58</accession>